<keyword evidence="10" id="KW-0472">Membrane</keyword>
<organism evidence="12 13">
    <name type="scientific">Pelobates cultripes</name>
    <name type="common">Western spadefoot toad</name>
    <dbReference type="NCBI Taxonomy" id="61616"/>
    <lineage>
        <taxon>Eukaryota</taxon>
        <taxon>Metazoa</taxon>
        <taxon>Chordata</taxon>
        <taxon>Craniata</taxon>
        <taxon>Vertebrata</taxon>
        <taxon>Euteleostomi</taxon>
        <taxon>Amphibia</taxon>
        <taxon>Batrachia</taxon>
        <taxon>Anura</taxon>
        <taxon>Pelobatoidea</taxon>
        <taxon>Pelobatidae</taxon>
        <taxon>Pelobates</taxon>
    </lineage>
</organism>
<evidence type="ECO:0000256" key="8">
    <source>
        <dbReference type="ARBA" id="ARBA00023277"/>
    </source>
</evidence>
<dbReference type="PROSITE" id="PS50011">
    <property type="entry name" value="PROTEIN_KINASE_DOM"/>
    <property type="match status" value="1"/>
</dbReference>
<comment type="catalytic activity">
    <reaction evidence="1">
        <text>2 ATP + phosphorylase b = 2 ADP + phosphorylase a.</text>
        <dbReference type="EC" id="2.7.11.19"/>
    </reaction>
</comment>
<evidence type="ECO:0000256" key="4">
    <source>
        <dbReference type="ARBA" id="ARBA00022527"/>
    </source>
</evidence>
<gene>
    <name evidence="12" type="ORF">PECUL_23A021834</name>
</gene>
<dbReference type="PANTHER" id="PTHR24347">
    <property type="entry name" value="SERINE/THREONINE-PROTEIN KINASE"/>
    <property type="match status" value="1"/>
</dbReference>
<dbReference type="GO" id="GO:0005977">
    <property type="term" value="P:glycogen metabolic process"/>
    <property type="evidence" value="ECO:0007669"/>
    <property type="project" value="UniProtKB-KW"/>
</dbReference>
<dbReference type="SUPFAM" id="SSF56112">
    <property type="entry name" value="Protein kinase-like (PK-like)"/>
    <property type="match status" value="1"/>
</dbReference>
<dbReference type="EC" id="2.7.11.19" evidence="3"/>
<evidence type="ECO:0000256" key="6">
    <source>
        <dbReference type="ARBA" id="ARBA00022679"/>
    </source>
</evidence>
<accession>A0AAD1SRE0</accession>
<dbReference type="Gene3D" id="1.10.510.10">
    <property type="entry name" value="Transferase(Phosphotransferase) domain 1"/>
    <property type="match status" value="1"/>
</dbReference>
<feature type="transmembrane region" description="Helical" evidence="10">
    <location>
        <begin position="224"/>
        <end position="245"/>
    </location>
</feature>
<feature type="transmembrane region" description="Helical" evidence="10">
    <location>
        <begin position="265"/>
        <end position="285"/>
    </location>
</feature>
<dbReference type="PROSITE" id="PS00108">
    <property type="entry name" value="PROTEIN_KINASE_ST"/>
    <property type="match status" value="1"/>
</dbReference>
<keyword evidence="10" id="KW-1133">Transmembrane helix</keyword>
<evidence type="ECO:0000256" key="5">
    <source>
        <dbReference type="ARBA" id="ARBA00022600"/>
    </source>
</evidence>
<dbReference type="SMART" id="SM00220">
    <property type="entry name" value="S_TKc"/>
    <property type="match status" value="1"/>
</dbReference>
<evidence type="ECO:0000256" key="2">
    <source>
        <dbReference type="ARBA" id="ARBA00006692"/>
    </source>
</evidence>
<keyword evidence="10" id="KW-0812">Transmembrane</keyword>
<dbReference type="GO" id="GO:0005524">
    <property type="term" value="F:ATP binding"/>
    <property type="evidence" value="ECO:0007669"/>
    <property type="project" value="InterPro"/>
</dbReference>
<dbReference type="Pfam" id="PF00069">
    <property type="entry name" value="Pkinase"/>
    <property type="match status" value="2"/>
</dbReference>
<evidence type="ECO:0000256" key="1">
    <source>
        <dbReference type="ARBA" id="ARBA00001674"/>
    </source>
</evidence>
<keyword evidence="5" id="KW-0321">Glycogen metabolism</keyword>
<evidence type="ECO:0000313" key="12">
    <source>
        <dbReference type="EMBL" id="CAH2308280.1"/>
    </source>
</evidence>
<evidence type="ECO:0000256" key="10">
    <source>
        <dbReference type="SAM" id="Phobius"/>
    </source>
</evidence>
<dbReference type="PRINTS" id="PR01049">
    <property type="entry name" value="PHOSPHBKNASE"/>
</dbReference>
<comment type="subunit">
    <text evidence="9">Hexadecamer of 4 heterotetramers, each composed of alpha, beta, gamma, and delta subunits. Alpha (PHKA1 or PHKA2) and beta (PHKB) are regulatory subunits, gamma (PHKG1 or PHKG2) is the catalytic subunit, and delta is calmodulin.</text>
</comment>
<dbReference type="Proteomes" id="UP001295444">
    <property type="component" value="Chromosome 07"/>
</dbReference>
<name>A0AAD1SRE0_PELCU</name>
<evidence type="ECO:0000313" key="13">
    <source>
        <dbReference type="Proteomes" id="UP001295444"/>
    </source>
</evidence>
<evidence type="ECO:0000259" key="11">
    <source>
        <dbReference type="PROSITE" id="PS50011"/>
    </source>
</evidence>
<dbReference type="GO" id="GO:0005964">
    <property type="term" value="C:phosphorylase kinase complex"/>
    <property type="evidence" value="ECO:0007669"/>
    <property type="project" value="InterPro"/>
</dbReference>
<feature type="domain" description="Protein kinase" evidence="11">
    <location>
        <begin position="9"/>
        <end position="342"/>
    </location>
</feature>
<dbReference type="GO" id="GO:0005516">
    <property type="term" value="F:calmodulin binding"/>
    <property type="evidence" value="ECO:0007669"/>
    <property type="project" value="InterPro"/>
</dbReference>
<keyword evidence="7 12" id="KW-0418">Kinase</keyword>
<keyword evidence="8" id="KW-0119">Carbohydrate metabolism</keyword>
<comment type="similarity">
    <text evidence="2">Belongs to the protein kinase superfamily. CAMK Ser/Thr protein kinase family.</text>
</comment>
<evidence type="ECO:0000256" key="9">
    <source>
        <dbReference type="ARBA" id="ARBA00025890"/>
    </source>
</evidence>
<keyword evidence="6" id="KW-0808">Transferase</keyword>
<keyword evidence="4" id="KW-0723">Serine/threonine-protein kinase</keyword>
<evidence type="ECO:0000256" key="7">
    <source>
        <dbReference type="ARBA" id="ARBA00022777"/>
    </source>
</evidence>
<dbReference type="AlphaFoldDB" id="A0AAD1SRE0"/>
<sequence length="446" mass="51578">MTRDADSRDELPDWAGAKEFYQKYDPKEIIEVTPERLSPEQLREVRLSTAKEMEILHRVSHHPYIITLIDSYESNTFIFLVFDLMKRGELFDYLTEKVTLSEKETRFIMRSLLEAVSYLHNNNIVHRDLKPENILMDDCLNIKLSDFGFSCVLNPPDKLRGAISASQPIPSLVAFVVLFHIQCIPCLYRWVSRSFLSLYVWLLFLFSSVLSDHTFLGALSICHFLLFCDFLFLCISELCGTPGYLAPEILKCSMDETHSGYGREVDLWACGVIMFTLLAGSPPFWHRRQMLMLRMIMDGRFQFTSPEWDDRSATSKDLISRLLEVCPAKRLTAEQALQHAFFQSHQREQGITVRPRQRFRVAALAALACVRILIRWRQARPVTSLLLAHDPYGVKGVRKLIDACAFRIYGHWVKKGERQNRAALFQNQPKALLLTFGEDDEREGEL</sequence>
<keyword evidence="13" id="KW-1185">Reference proteome</keyword>
<evidence type="ECO:0000256" key="3">
    <source>
        <dbReference type="ARBA" id="ARBA00012432"/>
    </source>
</evidence>
<dbReference type="Gene3D" id="3.30.200.20">
    <property type="entry name" value="Phosphorylase Kinase, domain 1"/>
    <property type="match status" value="1"/>
</dbReference>
<dbReference type="InterPro" id="IPR008271">
    <property type="entry name" value="Ser/Thr_kinase_AS"/>
</dbReference>
<reference evidence="12" key="1">
    <citation type="submission" date="2022-03" db="EMBL/GenBank/DDBJ databases">
        <authorList>
            <person name="Alioto T."/>
            <person name="Alioto T."/>
            <person name="Gomez Garrido J."/>
        </authorList>
    </citation>
    <scope>NUCLEOTIDE SEQUENCE</scope>
</reference>
<dbReference type="GO" id="GO:0004689">
    <property type="term" value="F:phosphorylase kinase activity"/>
    <property type="evidence" value="ECO:0007669"/>
    <property type="project" value="UniProtKB-EC"/>
</dbReference>
<proteinExistence type="inferred from homology"/>
<dbReference type="InterPro" id="IPR000719">
    <property type="entry name" value="Prot_kinase_dom"/>
</dbReference>
<dbReference type="InterPro" id="IPR011009">
    <property type="entry name" value="Kinase-like_dom_sf"/>
</dbReference>
<dbReference type="EMBL" id="OW240918">
    <property type="protein sequence ID" value="CAH2308280.1"/>
    <property type="molecule type" value="Genomic_DNA"/>
</dbReference>
<protein>
    <recommendedName>
        <fullName evidence="3">phosphorylase kinase</fullName>
        <ecNumber evidence="3">2.7.11.19</ecNumber>
    </recommendedName>
</protein>
<dbReference type="InterPro" id="IPR002291">
    <property type="entry name" value="Phosph_kin_gamma"/>
</dbReference>
<feature type="transmembrane region" description="Helical" evidence="10">
    <location>
        <begin position="196"/>
        <end position="217"/>
    </location>
</feature>